<dbReference type="EMBL" id="BARS01026536">
    <property type="protein sequence ID" value="GAG01736.1"/>
    <property type="molecule type" value="Genomic_DNA"/>
</dbReference>
<dbReference type="GO" id="GO:0005829">
    <property type="term" value="C:cytosol"/>
    <property type="evidence" value="ECO:0007669"/>
    <property type="project" value="TreeGrafter"/>
</dbReference>
<comment type="caution">
    <text evidence="1">The sequence shown here is derived from an EMBL/GenBank/DDBJ whole genome shotgun (WGS) entry which is preliminary data.</text>
</comment>
<dbReference type="InterPro" id="IPR050062">
    <property type="entry name" value="Pro-tRNA_synthetase"/>
</dbReference>
<dbReference type="GO" id="GO:0006433">
    <property type="term" value="P:prolyl-tRNA aminoacylation"/>
    <property type="evidence" value="ECO:0007669"/>
    <property type="project" value="TreeGrafter"/>
</dbReference>
<protein>
    <recommendedName>
        <fullName evidence="2">Proline--tRNA ligase</fullName>
    </recommendedName>
</protein>
<reference evidence="1" key="1">
    <citation type="journal article" date="2014" name="Front. Microbiol.">
        <title>High frequency of phylogenetically diverse reductive dehalogenase-homologous genes in deep subseafloor sedimentary metagenomes.</title>
        <authorList>
            <person name="Kawai M."/>
            <person name="Futagami T."/>
            <person name="Toyoda A."/>
            <person name="Takaki Y."/>
            <person name="Nishi S."/>
            <person name="Hori S."/>
            <person name="Arai W."/>
            <person name="Tsubouchi T."/>
            <person name="Morono Y."/>
            <person name="Uchiyama I."/>
            <person name="Ito T."/>
            <person name="Fujiyama A."/>
            <person name="Inagaki F."/>
            <person name="Takami H."/>
        </authorList>
    </citation>
    <scope>NUCLEOTIDE SEQUENCE</scope>
    <source>
        <strain evidence="1">Expedition CK06-06</strain>
    </source>
</reference>
<dbReference type="SUPFAM" id="SSF55681">
    <property type="entry name" value="Class II aaRS and biotin synthetases"/>
    <property type="match status" value="1"/>
</dbReference>
<dbReference type="PANTHER" id="PTHR42753">
    <property type="entry name" value="MITOCHONDRIAL RIBOSOME PROTEIN L39/PROLYL-TRNA LIGASE FAMILY MEMBER"/>
    <property type="match status" value="1"/>
</dbReference>
<gene>
    <name evidence="1" type="ORF">S01H1_41810</name>
</gene>
<dbReference type="PANTHER" id="PTHR42753:SF2">
    <property type="entry name" value="PROLINE--TRNA LIGASE"/>
    <property type="match status" value="1"/>
</dbReference>
<accession>X0VMG0</accession>
<name>X0VMG0_9ZZZZ</name>
<sequence>MRLSKLFGKTQREVPAEADTASHRLMLRAGMIRQLTAGVYSYLPLALRALRKIEDIIRDEMNKADGQEVSLPVLQPIELWQKTGRDVAFGKGLFT</sequence>
<dbReference type="AlphaFoldDB" id="X0VMG0"/>
<dbReference type="GO" id="GO:0004827">
    <property type="term" value="F:proline-tRNA ligase activity"/>
    <property type="evidence" value="ECO:0007669"/>
    <property type="project" value="TreeGrafter"/>
</dbReference>
<feature type="non-terminal residue" evidence="1">
    <location>
        <position position="95"/>
    </location>
</feature>
<evidence type="ECO:0000313" key="1">
    <source>
        <dbReference type="EMBL" id="GAG01736.1"/>
    </source>
</evidence>
<organism evidence="1">
    <name type="scientific">marine sediment metagenome</name>
    <dbReference type="NCBI Taxonomy" id="412755"/>
    <lineage>
        <taxon>unclassified sequences</taxon>
        <taxon>metagenomes</taxon>
        <taxon>ecological metagenomes</taxon>
    </lineage>
</organism>
<dbReference type="InterPro" id="IPR045864">
    <property type="entry name" value="aa-tRNA-synth_II/BPL/LPL"/>
</dbReference>
<proteinExistence type="predicted"/>
<evidence type="ECO:0008006" key="2">
    <source>
        <dbReference type="Google" id="ProtNLM"/>
    </source>
</evidence>
<dbReference type="Gene3D" id="3.30.930.10">
    <property type="entry name" value="Bira Bifunctional Protein, Domain 2"/>
    <property type="match status" value="1"/>
</dbReference>